<organism evidence="10 11">
    <name type="scientific">Lachancea quebecensis</name>
    <dbReference type="NCBI Taxonomy" id="1654605"/>
    <lineage>
        <taxon>Eukaryota</taxon>
        <taxon>Fungi</taxon>
        <taxon>Dikarya</taxon>
        <taxon>Ascomycota</taxon>
        <taxon>Saccharomycotina</taxon>
        <taxon>Saccharomycetes</taxon>
        <taxon>Saccharomycetales</taxon>
        <taxon>Saccharomycetaceae</taxon>
        <taxon>Lachancea</taxon>
    </lineage>
</organism>
<feature type="transmembrane region" description="Helical" evidence="8">
    <location>
        <begin position="279"/>
        <end position="299"/>
    </location>
</feature>
<evidence type="ECO:0000256" key="5">
    <source>
        <dbReference type="ARBA" id="ARBA00022989"/>
    </source>
</evidence>
<feature type="transmembrane region" description="Helical" evidence="8">
    <location>
        <begin position="445"/>
        <end position="470"/>
    </location>
</feature>
<dbReference type="Proteomes" id="UP000236544">
    <property type="component" value="Unassembled WGS sequence"/>
</dbReference>
<dbReference type="EMBL" id="LN890552">
    <property type="protein sequence ID" value="CUS25051.1"/>
    <property type="molecule type" value="Genomic_DNA"/>
</dbReference>
<accession>A0A0P1KYD3</accession>
<dbReference type="InterPro" id="IPR020846">
    <property type="entry name" value="MFS_dom"/>
</dbReference>
<feature type="transmembrane region" description="Helical" evidence="8">
    <location>
        <begin position="561"/>
        <end position="580"/>
    </location>
</feature>
<gene>
    <name evidence="10" type="ORF">LAQU0_S25e00782g</name>
</gene>
<name>A0A0P1KYD3_9SACH</name>
<dbReference type="OrthoDB" id="3437016at2759"/>
<feature type="transmembrane region" description="Helical" evidence="8">
    <location>
        <begin position="85"/>
        <end position="111"/>
    </location>
</feature>
<keyword evidence="11" id="KW-1185">Reference proteome</keyword>
<dbReference type="PANTHER" id="PTHR23501:SF191">
    <property type="entry name" value="VACUOLAR BASIC AMINO ACID TRANSPORTER 4"/>
    <property type="match status" value="1"/>
</dbReference>
<feature type="transmembrane region" description="Helical" evidence="8">
    <location>
        <begin position="482"/>
        <end position="500"/>
    </location>
</feature>
<evidence type="ECO:0000256" key="1">
    <source>
        <dbReference type="ARBA" id="ARBA00004127"/>
    </source>
</evidence>
<keyword evidence="4 8" id="KW-0812">Transmembrane</keyword>
<feature type="transmembrane region" description="Helical" evidence="8">
    <location>
        <begin position="349"/>
        <end position="369"/>
    </location>
</feature>
<proteinExistence type="inferred from homology"/>
<feature type="domain" description="Major facilitator superfamily (MFS) profile" evidence="9">
    <location>
        <begin position="88"/>
        <end position="585"/>
    </location>
</feature>
<sequence>MAQSEHSPLLTPVDGNAMQDPSTDLPGFVANQIEQQDHLLDIEQGQRYSSISKNSISSETACENGGGDSGTGAGSAEFHLPSSRILLIMLSMFLGIFLAALDGTIVSTLLTHIGSEFNSLDKASWIATSYLLSSSTCQPLYGKLSDHLGRKPLLVFSNAVFAVGCLICGLSTSLWAVVAGRFISGIGGCGLTSLASMVMSDLVPLRDRAVYQGLCNFVFGLGTASGGLVGAYFRDWRLAFILQCPVSVLSGTLIVAYLELPPRASAGNKGCWSARLRKLDWAGAASLIVFLLLFMLTSSMGGSDVAYRSRLFAAMCAATLVFGALFVYVELRVAADPVLPVSFLRDRSVLGSSLANWFCMMSLMTTNFYLPVYWSSVLGMKPTDVGKRAMPSFFSVAFGSLGAGLYMKRTGRYYYFLLAFCALAVAGQLRIALITPQMPVWQQYMLQVVPGFGVSVLITVTLLAMIAAVPHEHHAATTSISYAFRSTGATLGVSVGAAVFRSSLTSLLDANVMRFASDRHSEHELRHIIASAARSSDWVHRSAPLFVRATLLECYHFASRATFNFCLATMALAALSCCFIKEHKLHTSIKRGS</sequence>
<evidence type="ECO:0000256" key="3">
    <source>
        <dbReference type="ARBA" id="ARBA00022448"/>
    </source>
</evidence>
<dbReference type="InterPro" id="IPR036259">
    <property type="entry name" value="MFS_trans_sf"/>
</dbReference>
<feature type="transmembrane region" description="Helical" evidence="8">
    <location>
        <begin position="413"/>
        <end position="433"/>
    </location>
</feature>
<feature type="transmembrane region" description="Helical" evidence="8">
    <location>
        <begin position="239"/>
        <end position="258"/>
    </location>
</feature>
<feature type="transmembrane region" description="Helical" evidence="8">
    <location>
        <begin position="182"/>
        <end position="202"/>
    </location>
</feature>
<feature type="transmembrane region" description="Helical" evidence="8">
    <location>
        <begin position="389"/>
        <end position="406"/>
    </location>
</feature>
<dbReference type="AlphaFoldDB" id="A0A0P1KYD3"/>
<dbReference type="SUPFAM" id="SSF103473">
    <property type="entry name" value="MFS general substrate transporter"/>
    <property type="match status" value="1"/>
</dbReference>
<evidence type="ECO:0000256" key="2">
    <source>
        <dbReference type="ARBA" id="ARBA00008335"/>
    </source>
</evidence>
<keyword evidence="3" id="KW-0813">Transport</keyword>
<evidence type="ECO:0000256" key="6">
    <source>
        <dbReference type="ARBA" id="ARBA00023136"/>
    </source>
</evidence>
<dbReference type="PROSITE" id="PS50850">
    <property type="entry name" value="MFS"/>
    <property type="match status" value="1"/>
</dbReference>
<feature type="transmembrane region" description="Helical" evidence="8">
    <location>
        <begin position="311"/>
        <end position="329"/>
    </location>
</feature>
<keyword evidence="5 8" id="KW-1133">Transmembrane helix</keyword>
<dbReference type="GO" id="GO:0000329">
    <property type="term" value="C:fungal-type vacuole membrane"/>
    <property type="evidence" value="ECO:0007669"/>
    <property type="project" value="TreeGrafter"/>
</dbReference>
<dbReference type="Pfam" id="PF07690">
    <property type="entry name" value="MFS_1"/>
    <property type="match status" value="1"/>
</dbReference>
<reference evidence="11" key="1">
    <citation type="submission" date="2015-10" db="EMBL/GenBank/DDBJ databases">
        <authorList>
            <person name="Devillers H."/>
        </authorList>
    </citation>
    <scope>NUCLEOTIDE SEQUENCE [LARGE SCALE GENOMIC DNA]</scope>
</reference>
<dbReference type="PANTHER" id="PTHR23501">
    <property type="entry name" value="MAJOR FACILITATOR SUPERFAMILY"/>
    <property type="match status" value="1"/>
</dbReference>
<feature type="region of interest" description="Disordered" evidence="7">
    <location>
        <begin position="1"/>
        <end position="26"/>
    </location>
</feature>
<evidence type="ECO:0000256" key="8">
    <source>
        <dbReference type="SAM" id="Phobius"/>
    </source>
</evidence>
<evidence type="ECO:0000313" key="10">
    <source>
        <dbReference type="EMBL" id="CUS25051.1"/>
    </source>
</evidence>
<evidence type="ECO:0000259" key="9">
    <source>
        <dbReference type="PROSITE" id="PS50850"/>
    </source>
</evidence>
<feature type="transmembrane region" description="Helical" evidence="8">
    <location>
        <begin position="153"/>
        <end position="176"/>
    </location>
</feature>
<feature type="transmembrane region" description="Helical" evidence="8">
    <location>
        <begin position="214"/>
        <end position="233"/>
    </location>
</feature>
<comment type="similarity">
    <text evidence="2">Belongs to the major facilitator superfamily.</text>
</comment>
<keyword evidence="6 8" id="KW-0472">Membrane</keyword>
<comment type="subcellular location">
    <subcellularLocation>
        <location evidence="1">Endomembrane system</location>
        <topology evidence="1">Multi-pass membrane protein</topology>
    </subcellularLocation>
</comment>
<evidence type="ECO:0000256" key="7">
    <source>
        <dbReference type="SAM" id="MobiDB-lite"/>
    </source>
</evidence>
<protein>
    <submittedName>
        <fullName evidence="10">LAQU0S25e00782g1_1</fullName>
    </submittedName>
</protein>
<dbReference type="InterPro" id="IPR011701">
    <property type="entry name" value="MFS"/>
</dbReference>
<dbReference type="GO" id="GO:0015174">
    <property type="term" value="F:basic amino acid transmembrane transporter activity"/>
    <property type="evidence" value="ECO:0007669"/>
    <property type="project" value="TreeGrafter"/>
</dbReference>
<evidence type="ECO:0000256" key="4">
    <source>
        <dbReference type="ARBA" id="ARBA00022692"/>
    </source>
</evidence>
<dbReference type="Gene3D" id="1.20.1250.20">
    <property type="entry name" value="MFS general substrate transporter like domains"/>
    <property type="match status" value="2"/>
</dbReference>
<evidence type="ECO:0000313" key="11">
    <source>
        <dbReference type="Proteomes" id="UP000236544"/>
    </source>
</evidence>
<dbReference type="GO" id="GO:0012505">
    <property type="term" value="C:endomembrane system"/>
    <property type="evidence" value="ECO:0007669"/>
    <property type="project" value="UniProtKB-SubCell"/>
</dbReference>